<organism evidence="2 3">
    <name type="scientific">Hymenobacter negativus</name>
    <dbReference type="NCBI Taxonomy" id="2795026"/>
    <lineage>
        <taxon>Bacteria</taxon>
        <taxon>Pseudomonadati</taxon>
        <taxon>Bacteroidota</taxon>
        <taxon>Cytophagia</taxon>
        <taxon>Cytophagales</taxon>
        <taxon>Hymenobacteraceae</taxon>
        <taxon>Hymenobacter</taxon>
    </lineage>
</organism>
<sequence>MAELSNLLPLNEELRLQALRPYQLFNTMQDETFTELVRLAAKLFNVPIGIIAFVEEEEVRFGLNHGLDPSMDRVNRWETLCSVAMLDEGVSVYEDLHNKPCDLIDSALVLKLNLGFYAGTTLRTPEGHAIGVLCVIDHKARRFRTEEGDLLERMGKVVMSLLDLRLHLVQQPLWNQQLWTAVYERIETSILRLETLASLASWEEQSDSAAAQSYQESTHDEMLRIIDVLIEQIQLRNTAV</sequence>
<evidence type="ECO:0000259" key="1">
    <source>
        <dbReference type="Pfam" id="PF01590"/>
    </source>
</evidence>
<dbReference type="InterPro" id="IPR029016">
    <property type="entry name" value="GAF-like_dom_sf"/>
</dbReference>
<dbReference type="Gene3D" id="3.30.450.40">
    <property type="match status" value="1"/>
</dbReference>
<feature type="domain" description="GAF" evidence="1">
    <location>
        <begin position="30"/>
        <end position="157"/>
    </location>
</feature>
<dbReference type="Pfam" id="PF01590">
    <property type="entry name" value="GAF"/>
    <property type="match status" value="1"/>
</dbReference>
<reference evidence="2 3" key="1">
    <citation type="submission" date="2021-03" db="EMBL/GenBank/DDBJ databases">
        <authorList>
            <person name="Kim M.K."/>
        </authorList>
    </citation>
    <scope>NUCLEOTIDE SEQUENCE [LARGE SCALE GENOMIC DNA]</scope>
    <source>
        <strain evidence="2 3">BT442</strain>
    </source>
</reference>
<keyword evidence="3" id="KW-1185">Reference proteome</keyword>
<dbReference type="RefSeq" id="WP_208176405.1">
    <property type="nucleotide sequence ID" value="NZ_JAGETZ010000008.1"/>
</dbReference>
<evidence type="ECO:0000313" key="2">
    <source>
        <dbReference type="EMBL" id="MBO2010776.1"/>
    </source>
</evidence>
<evidence type="ECO:0000313" key="3">
    <source>
        <dbReference type="Proteomes" id="UP000664369"/>
    </source>
</evidence>
<dbReference type="SUPFAM" id="SSF55781">
    <property type="entry name" value="GAF domain-like"/>
    <property type="match status" value="1"/>
</dbReference>
<name>A0ABS3QI36_9BACT</name>
<protein>
    <recommendedName>
        <fullName evidence="1">GAF domain-containing protein</fullName>
    </recommendedName>
</protein>
<gene>
    <name evidence="2" type="ORF">J4E00_17065</name>
</gene>
<dbReference type="InterPro" id="IPR003018">
    <property type="entry name" value="GAF"/>
</dbReference>
<proteinExistence type="predicted"/>
<dbReference type="PANTHER" id="PTHR43102">
    <property type="entry name" value="SLR1143 PROTEIN"/>
    <property type="match status" value="1"/>
</dbReference>
<dbReference type="EMBL" id="JAGETZ010000008">
    <property type="protein sequence ID" value="MBO2010776.1"/>
    <property type="molecule type" value="Genomic_DNA"/>
</dbReference>
<dbReference type="PANTHER" id="PTHR43102:SF2">
    <property type="entry name" value="GAF DOMAIN-CONTAINING PROTEIN"/>
    <property type="match status" value="1"/>
</dbReference>
<dbReference type="Proteomes" id="UP000664369">
    <property type="component" value="Unassembled WGS sequence"/>
</dbReference>
<comment type="caution">
    <text evidence="2">The sequence shown here is derived from an EMBL/GenBank/DDBJ whole genome shotgun (WGS) entry which is preliminary data.</text>
</comment>
<accession>A0ABS3QI36</accession>